<organism evidence="1 2">
    <name type="scientific">Fusarium albosuccineum</name>
    <dbReference type="NCBI Taxonomy" id="1237068"/>
    <lineage>
        <taxon>Eukaryota</taxon>
        <taxon>Fungi</taxon>
        <taxon>Dikarya</taxon>
        <taxon>Ascomycota</taxon>
        <taxon>Pezizomycotina</taxon>
        <taxon>Sordariomycetes</taxon>
        <taxon>Hypocreomycetidae</taxon>
        <taxon>Hypocreales</taxon>
        <taxon>Nectriaceae</taxon>
        <taxon>Fusarium</taxon>
        <taxon>Fusarium decemcellulare species complex</taxon>
    </lineage>
</organism>
<sequence length="130" mass="14940">MILFNYPIHLIYLLIPIYLTHCVHKFLVAEFIQNHGIKICQFRIPARLPAVNLMIPDLAEKSLDLGLFNLIPVDARLFSLKLEMDLAGSFQRRQEYFCGFANSLGIRRVQKFIEGHRAGDHAWISIVSMG</sequence>
<protein>
    <submittedName>
        <fullName evidence="1">Uncharacterized protein</fullName>
    </submittedName>
</protein>
<evidence type="ECO:0000313" key="1">
    <source>
        <dbReference type="EMBL" id="KAF4462976.1"/>
    </source>
</evidence>
<accession>A0A8H4PB97</accession>
<evidence type="ECO:0000313" key="2">
    <source>
        <dbReference type="Proteomes" id="UP000554235"/>
    </source>
</evidence>
<comment type="caution">
    <text evidence="1">The sequence shown here is derived from an EMBL/GenBank/DDBJ whole genome shotgun (WGS) entry which is preliminary data.</text>
</comment>
<dbReference type="AlphaFoldDB" id="A0A8H4PB97"/>
<name>A0A8H4PB97_9HYPO</name>
<keyword evidence="2" id="KW-1185">Reference proteome</keyword>
<reference evidence="1 2" key="1">
    <citation type="submission" date="2020-01" db="EMBL/GenBank/DDBJ databases">
        <title>Identification and distribution of gene clusters putatively required for synthesis of sphingolipid metabolism inhibitors in phylogenetically diverse species of the filamentous fungus Fusarium.</title>
        <authorList>
            <person name="Kim H.-S."/>
            <person name="Busman M."/>
            <person name="Brown D.W."/>
            <person name="Divon H."/>
            <person name="Uhlig S."/>
            <person name="Proctor R.H."/>
        </authorList>
    </citation>
    <scope>NUCLEOTIDE SEQUENCE [LARGE SCALE GENOMIC DNA]</scope>
    <source>
        <strain evidence="1 2">NRRL 20459</strain>
    </source>
</reference>
<dbReference type="EMBL" id="JAADYS010001445">
    <property type="protein sequence ID" value="KAF4462976.1"/>
    <property type="molecule type" value="Genomic_DNA"/>
</dbReference>
<dbReference type="Proteomes" id="UP000554235">
    <property type="component" value="Unassembled WGS sequence"/>
</dbReference>
<gene>
    <name evidence="1" type="ORF">FALBO_10203</name>
</gene>
<proteinExistence type="predicted"/>